<organism evidence="2 3">
    <name type="scientific">Ensete ventricosum</name>
    <name type="common">Abyssinian banana</name>
    <name type="synonym">Musa ensete</name>
    <dbReference type="NCBI Taxonomy" id="4639"/>
    <lineage>
        <taxon>Eukaryota</taxon>
        <taxon>Viridiplantae</taxon>
        <taxon>Streptophyta</taxon>
        <taxon>Embryophyta</taxon>
        <taxon>Tracheophyta</taxon>
        <taxon>Spermatophyta</taxon>
        <taxon>Magnoliopsida</taxon>
        <taxon>Liliopsida</taxon>
        <taxon>Zingiberales</taxon>
        <taxon>Musaceae</taxon>
        <taxon>Ensete</taxon>
    </lineage>
</organism>
<dbReference type="Proteomes" id="UP000287651">
    <property type="component" value="Unassembled WGS sequence"/>
</dbReference>
<dbReference type="EMBL" id="AMZH03013725">
    <property type="protein sequence ID" value="RRT48791.1"/>
    <property type="molecule type" value="Genomic_DNA"/>
</dbReference>
<feature type="region of interest" description="Disordered" evidence="1">
    <location>
        <begin position="1"/>
        <end position="34"/>
    </location>
</feature>
<gene>
    <name evidence="2" type="ORF">B296_00027215</name>
</gene>
<evidence type="ECO:0000256" key="1">
    <source>
        <dbReference type="SAM" id="MobiDB-lite"/>
    </source>
</evidence>
<dbReference type="AlphaFoldDB" id="A0A426YAM3"/>
<comment type="caution">
    <text evidence="2">The sequence shown here is derived from an EMBL/GenBank/DDBJ whole genome shotgun (WGS) entry which is preliminary data.</text>
</comment>
<reference evidence="2 3" key="1">
    <citation type="journal article" date="2014" name="Agronomy (Basel)">
        <title>A Draft Genome Sequence for Ensete ventricosum, the Drought-Tolerant Tree Against Hunger.</title>
        <authorList>
            <person name="Harrison J."/>
            <person name="Moore K.A."/>
            <person name="Paszkiewicz K."/>
            <person name="Jones T."/>
            <person name="Grant M."/>
            <person name="Ambacheew D."/>
            <person name="Muzemil S."/>
            <person name="Studholme D.J."/>
        </authorList>
    </citation>
    <scope>NUCLEOTIDE SEQUENCE [LARGE SCALE GENOMIC DNA]</scope>
</reference>
<evidence type="ECO:0000313" key="2">
    <source>
        <dbReference type="EMBL" id="RRT48791.1"/>
    </source>
</evidence>
<evidence type="ECO:0000313" key="3">
    <source>
        <dbReference type="Proteomes" id="UP000287651"/>
    </source>
</evidence>
<protein>
    <submittedName>
        <fullName evidence="2">Uncharacterized protein</fullName>
    </submittedName>
</protein>
<sequence length="74" mass="8276">MEDSQHVQPFGGNGHCDVGKGVAQRSGHPSLAFRGMANPLHERHHEDKQTKKNMLRTKIGMAEFELRLDVGNQI</sequence>
<name>A0A426YAM3_ENSVE</name>
<accession>A0A426YAM3</accession>
<proteinExistence type="predicted"/>